<organism evidence="1 2">
    <name type="scientific">Chryseobacterium gambrini</name>
    <dbReference type="NCBI Taxonomy" id="373672"/>
    <lineage>
        <taxon>Bacteria</taxon>
        <taxon>Pseudomonadati</taxon>
        <taxon>Bacteroidota</taxon>
        <taxon>Flavobacteriia</taxon>
        <taxon>Flavobacteriales</taxon>
        <taxon>Weeksellaceae</taxon>
        <taxon>Chryseobacterium group</taxon>
        <taxon>Chryseobacterium</taxon>
    </lineage>
</organism>
<name>A0ABN7C9R3_9FLAO</name>
<evidence type="ECO:0000313" key="2">
    <source>
        <dbReference type="Proteomes" id="UP001380186"/>
    </source>
</evidence>
<evidence type="ECO:0008006" key="3">
    <source>
        <dbReference type="Google" id="ProtNLM"/>
    </source>
</evidence>
<reference evidence="1 2" key="1">
    <citation type="journal article" date="2020" name="Microbes Environ.">
        <title>Synthetic bacterial community of duckweed: a simple and stable system to study plant-microbe interactions.</title>
        <authorList>
            <person name="Ishizawa H."/>
            <person name="Tada M."/>
            <person name="Kuroda M."/>
            <person name="Inoue D."/>
            <person name="Futamata H."/>
            <person name="Ike M."/>
        </authorList>
    </citation>
    <scope>NUCLEOTIDE SEQUENCE [LARGE SCALE GENOMIC DNA]</scope>
    <source>
        <strain evidence="1 2">DW100</strain>
    </source>
</reference>
<dbReference type="EMBL" id="AP029022">
    <property type="protein sequence ID" value="BEV03059.1"/>
    <property type="molecule type" value="Genomic_DNA"/>
</dbReference>
<proteinExistence type="predicted"/>
<protein>
    <recommendedName>
        <fullName evidence="3">Lipoprotein</fullName>
    </recommendedName>
</protein>
<evidence type="ECO:0000313" key="1">
    <source>
        <dbReference type="EMBL" id="BEV03059.1"/>
    </source>
</evidence>
<keyword evidence="2" id="KW-1185">Reference proteome</keyword>
<dbReference type="Proteomes" id="UP001380186">
    <property type="component" value="Chromosome"/>
</dbReference>
<sequence length="159" mass="18986">MKNINYLLCLVTLLFLFNCKSPEQKLKDKFIENSNKFLIELNEDKEILDIKIEKIDTINEKRELLMVSAILRNAVLSNDNENVENLYKKSIELERLGYINKSKQIIGYNVNFSYKTKDRYNMVEFNKQPLPFYNNGELMNIVNYKEKLLEKYHVLHLIK</sequence>
<accession>A0ABN7C9R3</accession>
<dbReference type="RefSeq" id="WP_271161259.1">
    <property type="nucleotide sequence ID" value="NZ_AP029022.1"/>
</dbReference>
<gene>
    <name evidence="1" type="ORF">CRDW_04330</name>
</gene>